<evidence type="ECO:0000313" key="4">
    <source>
        <dbReference type="Proteomes" id="UP001285263"/>
    </source>
</evidence>
<evidence type="ECO:0000256" key="2">
    <source>
        <dbReference type="RuleBase" id="RU004508"/>
    </source>
</evidence>
<keyword evidence="2" id="KW-0663">Pyridoxal phosphate</keyword>
<name>A0ABU5DGL1_9BURK</name>
<dbReference type="EMBL" id="JAXCLA010000002">
    <property type="protein sequence ID" value="MDY0744282.1"/>
    <property type="molecule type" value="Genomic_DNA"/>
</dbReference>
<dbReference type="PANTHER" id="PTHR30244:SF34">
    <property type="entry name" value="DTDP-4-AMINO-4,6-DIDEOXYGALACTOSE TRANSAMINASE"/>
    <property type="match status" value="1"/>
</dbReference>
<keyword evidence="3" id="KW-0032">Aminotransferase</keyword>
<keyword evidence="3" id="KW-0808">Transferase</keyword>
<dbReference type="PANTHER" id="PTHR30244">
    <property type="entry name" value="TRANSAMINASE"/>
    <property type="match status" value="1"/>
</dbReference>
<evidence type="ECO:0000313" key="3">
    <source>
        <dbReference type="EMBL" id="MDY0744282.1"/>
    </source>
</evidence>
<comment type="caution">
    <text evidence="3">The sequence shown here is derived from an EMBL/GenBank/DDBJ whole genome shotgun (WGS) entry which is preliminary data.</text>
</comment>
<dbReference type="GO" id="GO:0008483">
    <property type="term" value="F:transaminase activity"/>
    <property type="evidence" value="ECO:0007669"/>
    <property type="project" value="UniProtKB-KW"/>
</dbReference>
<dbReference type="InterPro" id="IPR015424">
    <property type="entry name" value="PyrdxlP-dep_Trfase"/>
</dbReference>
<evidence type="ECO:0000256" key="1">
    <source>
        <dbReference type="ARBA" id="ARBA00037999"/>
    </source>
</evidence>
<dbReference type="InterPro" id="IPR000653">
    <property type="entry name" value="DegT/StrS_aminotransferase"/>
</dbReference>
<dbReference type="Pfam" id="PF01041">
    <property type="entry name" value="DegT_DnrJ_EryC1"/>
    <property type="match status" value="1"/>
</dbReference>
<reference evidence="3 4" key="1">
    <citation type="submission" date="2023-11" db="EMBL/GenBank/DDBJ databases">
        <title>Paucibacter sp. nov., isolated from fresh soil in Korea.</title>
        <authorList>
            <person name="Le N.T.T."/>
        </authorList>
    </citation>
    <scope>NUCLEOTIDE SEQUENCE [LARGE SCALE GENOMIC DNA]</scope>
    <source>
        <strain evidence="3 4">R3-3</strain>
    </source>
</reference>
<dbReference type="SUPFAM" id="SSF53383">
    <property type="entry name" value="PLP-dependent transferases"/>
    <property type="match status" value="1"/>
</dbReference>
<proteinExistence type="inferred from homology"/>
<gene>
    <name evidence="3" type="ORF">SNE35_07180</name>
</gene>
<keyword evidence="4" id="KW-1185">Reference proteome</keyword>
<dbReference type="Gene3D" id="3.90.1150.10">
    <property type="entry name" value="Aspartate Aminotransferase, domain 1"/>
    <property type="match status" value="1"/>
</dbReference>
<dbReference type="RefSeq" id="WP_320422179.1">
    <property type="nucleotide sequence ID" value="NZ_JAXCLA010000002.1"/>
</dbReference>
<dbReference type="PIRSF" id="PIRSF000390">
    <property type="entry name" value="PLP_StrS"/>
    <property type="match status" value="1"/>
</dbReference>
<sequence>MSDPAFLPFALPEIGEEEIQEVVATLRSGWITTGPKAKQFEAAFAEFLAEPQIECIAVNSATAGLHLALEALGIGPGDEVITTTHTFTATAEVVRYLGADVVLVDIDPATLNIDPKLVEAAITPRTKCIVPVHYAGLAVDMIAILDIARRHGLRVVEDAAHALPTTLEKELIGTMGSDATVFSFYANKTMTTGEGGMLVTRNAELAKRARVMRLHGMNRDAFDRFTAKVPSWYYEIVAPGFKYNLTDIAAALGIHQLKRLPGFQQRREQIAKTYDEAFADLPLILPPRAPEGDVHSWHLYVLRLGDSAALERDVFIEKMYAAGIGCSVHYIPLHLHPYWRDRYGLKAEQFPHSQKAFERMVSIPLYTAMTDADVQRVIAAVRSILGR</sequence>
<protein>
    <submittedName>
        <fullName evidence="3">DegT/DnrJ/EryC1/StrS family aminotransferase</fullName>
    </submittedName>
</protein>
<dbReference type="CDD" id="cd00616">
    <property type="entry name" value="AHBA_syn"/>
    <property type="match status" value="1"/>
</dbReference>
<organism evidence="3 4">
    <name type="scientific">Roseateles agri</name>
    <dbReference type="NCBI Taxonomy" id="3098619"/>
    <lineage>
        <taxon>Bacteria</taxon>
        <taxon>Pseudomonadati</taxon>
        <taxon>Pseudomonadota</taxon>
        <taxon>Betaproteobacteria</taxon>
        <taxon>Burkholderiales</taxon>
        <taxon>Sphaerotilaceae</taxon>
        <taxon>Roseateles</taxon>
    </lineage>
</organism>
<dbReference type="InterPro" id="IPR015421">
    <property type="entry name" value="PyrdxlP-dep_Trfase_major"/>
</dbReference>
<comment type="similarity">
    <text evidence="1 2">Belongs to the DegT/DnrJ/EryC1 family.</text>
</comment>
<accession>A0ABU5DGL1</accession>
<dbReference type="Proteomes" id="UP001285263">
    <property type="component" value="Unassembled WGS sequence"/>
</dbReference>
<dbReference type="Gene3D" id="3.40.640.10">
    <property type="entry name" value="Type I PLP-dependent aspartate aminotransferase-like (Major domain)"/>
    <property type="match status" value="1"/>
</dbReference>
<dbReference type="InterPro" id="IPR015422">
    <property type="entry name" value="PyrdxlP-dep_Trfase_small"/>
</dbReference>